<evidence type="ECO:0000313" key="1">
    <source>
        <dbReference type="EMBL" id="OOS07100.1"/>
    </source>
</evidence>
<dbReference type="AlphaFoldDB" id="A0A1T0BA58"/>
<dbReference type="STRING" id="123822.B0188_01575"/>
<evidence type="ECO:0000313" key="2">
    <source>
        <dbReference type="Proteomes" id="UP000190023"/>
    </source>
</evidence>
<gene>
    <name evidence="1" type="ORF">B0188_01575</name>
</gene>
<proteinExistence type="predicted"/>
<dbReference type="NCBIfam" id="TIGR01635">
    <property type="entry name" value="tail_comp_S"/>
    <property type="match status" value="1"/>
</dbReference>
<comment type="caution">
    <text evidence="1">The sequence shown here is derived from an EMBL/GenBank/DDBJ whole genome shotgun (WGS) entry which is preliminary data.</text>
</comment>
<dbReference type="EMBL" id="MUYB01000005">
    <property type="protein sequence ID" value="OOS07100.1"/>
    <property type="molecule type" value="Genomic_DNA"/>
</dbReference>
<dbReference type="OrthoDB" id="2081253at2"/>
<dbReference type="Proteomes" id="UP000190023">
    <property type="component" value="Unassembled WGS sequence"/>
</dbReference>
<organism evidence="1 2">
    <name type="scientific">[Haemophilus] felis</name>
    <dbReference type="NCBI Taxonomy" id="123822"/>
    <lineage>
        <taxon>Bacteria</taxon>
        <taxon>Pseudomonadati</taxon>
        <taxon>Pseudomonadota</taxon>
        <taxon>Gammaproteobacteria</taxon>
        <taxon>Pasteurellales</taxon>
        <taxon>Pasteurellaceae</taxon>
    </lineage>
</organism>
<sequence length="140" mass="15702">MSEIEINTESLKQINKTLEQIAQKSADNTELMRNIAGTLESVVLTNFEQGGRPVWAGLKHREGKPLVDTENLMSSIISQYDKQSAEVGTNLEYAPVHQFGGKAGRGRKVTIPARPFLQLTAEDEEEILARVQDYFRQLVE</sequence>
<protein>
    <submittedName>
        <fullName evidence="1">Phage virion morphogenesis protein</fullName>
    </submittedName>
</protein>
<dbReference type="Pfam" id="PF05069">
    <property type="entry name" value="Phage_tail_S"/>
    <property type="match status" value="1"/>
</dbReference>
<accession>A0A1T0BA58</accession>
<name>A0A1T0BA58_9PAST</name>
<reference evidence="1 2" key="1">
    <citation type="submission" date="2017-02" db="EMBL/GenBank/DDBJ databases">
        <title>Draft genome sequence of Haemophilus felis CCUG 31170 type strain.</title>
        <authorList>
            <person name="Engstrom-Jakobsson H."/>
            <person name="Salva-Serra F."/>
            <person name="Thorell K."/>
            <person name="Gonzales-Siles L."/>
            <person name="Karlsson R."/>
            <person name="Boulund F."/>
            <person name="Engstrand L."/>
            <person name="Kristiansson E."/>
            <person name="Moore E."/>
        </authorList>
    </citation>
    <scope>NUCLEOTIDE SEQUENCE [LARGE SCALE GENOMIC DNA]</scope>
    <source>
        <strain evidence="1 2">CCUG 31170</strain>
    </source>
</reference>
<dbReference type="InterPro" id="IPR006522">
    <property type="entry name" value="Phage_virion_morphogenesis"/>
</dbReference>
<keyword evidence="2" id="KW-1185">Reference proteome</keyword>